<sequence>MIKAVEDHLEKTKKRVIRRVTCVPSLDHADISHFPEEKECATLDLDLDNMVTAIGSVDQQNTGARKEGNTFIVECECDHTDPVFLERPFQSMLHVPDGGAAEGCSTGFECYAITSPPVRITGECGVQQRHAEGTSNLDVPSNFIDKGKRKMYEVSNESQFVPERPSSTLSSKANDAELLCEESILIMHDEMSGVIPGHVPGPYASQAPGHSSNEDPQTFAAIPPPCNLNVQTDGQVQPCQVTMSDDQCRTRNRSRRGNQDPQTSARIPPPCNLRCVLRQIIDVFHVACLEEADKVLWIHTYIWAGVIRFVGIAMQDFDMTKGFRPVPGTVLITINVATMEKSCQGLRPDIVENLIELLDEHNELVQLFRTARDKMAERDVPEFKVRLFGVVGSRQHELPTGDSIGANFPLIFFFGEDGYHLGRVLLSRPSSSDPPKKMTMKMYYQYELHDHNEVANRLEHFQRSCQGLRPDIVENLIELLDEHNELVQLFRTARDKMAERDVPEFKVRLFGVVGSRQHELPTGDSIGANVFEGGSDVETEFDVIVEQHDHRLQQAFIIRPSQNNDDEDVLSIRAA</sequence>
<feature type="region of interest" description="Disordered" evidence="1">
    <location>
        <begin position="197"/>
        <end position="225"/>
    </location>
</feature>
<dbReference type="OrthoDB" id="1928976at2759"/>
<protein>
    <recommendedName>
        <fullName evidence="4">Helitron helicase-like domain-containing protein</fullName>
    </recommendedName>
</protein>
<name>A0A2U1PEW3_ARTAN</name>
<evidence type="ECO:0000313" key="2">
    <source>
        <dbReference type="EMBL" id="PWA84331.1"/>
    </source>
</evidence>
<dbReference type="PANTHER" id="PTHR45786">
    <property type="entry name" value="DNA BINDING PROTEIN-LIKE"/>
    <property type="match status" value="1"/>
</dbReference>
<dbReference type="PANTHER" id="PTHR45786:SF74">
    <property type="entry name" value="ATP-DEPENDENT DNA HELICASE"/>
    <property type="match status" value="1"/>
</dbReference>
<dbReference type="EMBL" id="PKPP01001240">
    <property type="protein sequence ID" value="PWA84331.1"/>
    <property type="molecule type" value="Genomic_DNA"/>
</dbReference>
<feature type="region of interest" description="Disordered" evidence="1">
    <location>
        <begin position="242"/>
        <end position="265"/>
    </location>
</feature>
<dbReference type="AlphaFoldDB" id="A0A2U1PEW3"/>
<proteinExistence type="predicted"/>
<dbReference type="Proteomes" id="UP000245207">
    <property type="component" value="Unassembled WGS sequence"/>
</dbReference>
<organism evidence="2 3">
    <name type="scientific">Artemisia annua</name>
    <name type="common">Sweet wormwood</name>
    <dbReference type="NCBI Taxonomy" id="35608"/>
    <lineage>
        <taxon>Eukaryota</taxon>
        <taxon>Viridiplantae</taxon>
        <taxon>Streptophyta</taxon>
        <taxon>Embryophyta</taxon>
        <taxon>Tracheophyta</taxon>
        <taxon>Spermatophyta</taxon>
        <taxon>Magnoliopsida</taxon>
        <taxon>eudicotyledons</taxon>
        <taxon>Gunneridae</taxon>
        <taxon>Pentapetalae</taxon>
        <taxon>asterids</taxon>
        <taxon>campanulids</taxon>
        <taxon>Asterales</taxon>
        <taxon>Asteraceae</taxon>
        <taxon>Asteroideae</taxon>
        <taxon>Anthemideae</taxon>
        <taxon>Artemisiinae</taxon>
        <taxon>Artemisia</taxon>
    </lineage>
</organism>
<accession>A0A2U1PEW3</accession>
<evidence type="ECO:0000256" key="1">
    <source>
        <dbReference type="SAM" id="MobiDB-lite"/>
    </source>
</evidence>
<keyword evidence="3" id="KW-1185">Reference proteome</keyword>
<evidence type="ECO:0008006" key="4">
    <source>
        <dbReference type="Google" id="ProtNLM"/>
    </source>
</evidence>
<gene>
    <name evidence="2" type="ORF">CTI12_AA159020</name>
</gene>
<comment type="caution">
    <text evidence="2">The sequence shown here is derived from an EMBL/GenBank/DDBJ whole genome shotgun (WGS) entry which is preliminary data.</text>
</comment>
<reference evidence="2 3" key="1">
    <citation type="journal article" date="2018" name="Mol. Plant">
        <title>The genome of Artemisia annua provides insight into the evolution of Asteraceae family and artemisinin biosynthesis.</title>
        <authorList>
            <person name="Shen Q."/>
            <person name="Zhang L."/>
            <person name="Liao Z."/>
            <person name="Wang S."/>
            <person name="Yan T."/>
            <person name="Shi P."/>
            <person name="Liu M."/>
            <person name="Fu X."/>
            <person name="Pan Q."/>
            <person name="Wang Y."/>
            <person name="Lv Z."/>
            <person name="Lu X."/>
            <person name="Zhang F."/>
            <person name="Jiang W."/>
            <person name="Ma Y."/>
            <person name="Chen M."/>
            <person name="Hao X."/>
            <person name="Li L."/>
            <person name="Tang Y."/>
            <person name="Lv G."/>
            <person name="Zhou Y."/>
            <person name="Sun X."/>
            <person name="Brodelius P.E."/>
            <person name="Rose J.K.C."/>
            <person name="Tang K."/>
        </authorList>
    </citation>
    <scope>NUCLEOTIDE SEQUENCE [LARGE SCALE GENOMIC DNA]</scope>
    <source>
        <strain evidence="3">cv. Huhao1</strain>
        <tissue evidence="2">Leaf</tissue>
    </source>
</reference>
<evidence type="ECO:0000313" key="3">
    <source>
        <dbReference type="Proteomes" id="UP000245207"/>
    </source>
</evidence>